<proteinExistence type="predicted"/>
<gene>
    <name evidence="1" type="ORF">fHeYen301_13</name>
</gene>
<dbReference type="Proteomes" id="UP000225269">
    <property type="component" value="Segment"/>
</dbReference>
<protein>
    <submittedName>
        <fullName evidence="1">Uncharacterized protein</fullName>
    </submittedName>
</protein>
<dbReference type="EMBL" id="KY318515">
    <property type="protein sequence ID" value="APU00346.1"/>
    <property type="molecule type" value="Genomic_DNA"/>
</dbReference>
<organism evidence="1 2">
    <name type="scientific">Yersinia phage fHe-Yen3-01</name>
    <dbReference type="NCBI Taxonomy" id="1932893"/>
    <lineage>
        <taxon>Viruses</taxon>
        <taxon>Duplodnaviria</taxon>
        <taxon>Heunggongvirae</taxon>
        <taxon>Uroviricota</taxon>
        <taxon>Caudoviricetes</taxon>
        <taxon>Autographivirales</taxon>
        <taxon>Autonotataviridae</taxon>
        <taxon>Melnykvirinae</taxon>
        <taxon>Pokrovskaiavirus</taxon>
        <taxon>Pokrovskaiavirus fHeYen301</taxon>
    </lineage>
</organism>
<evidence type="ECO:0000313" key="1">
    <source>
        <dbReference type="EMBL" id="APU00346.1"/>
    </source>
</evidence>
<reference evidence="2" key="1">
    <citation type="submission" date="2016-12" db="EMBL/GenBank/DDBJ databases">
        <title>Characterization and complete genome sequence of Yersinia bacteriophage, fHe-Yen3-01.</title>
        <authorList>
            <person name="Jun J.W."/>
            <person name="Wicklund A."/>
            <person name="Skurnik M."/>
        </authorList>
    </citation>
    <scope>NUCLEOTIDE SEQUENCE [LARGE SCALE GENOMIC DNA]</scope>
</reference>
<evidence type="ECO:0000313" key="2">
    <source>
        <dbReference type="Proteomes" id="UP000225269"/>
    </source>
</evidence>
<sequence length="73" mass="8146">MTHVVCKATTPVRADPELGIPYTWGEGRFWYVRIGFNSTIILNSANNGISSVGGTRHTINLEGFRYATEMEIK</sequence>
<accession>A0A1L7DQG9</accession>
<name>A0A1L7DQG9_9CAUD</name>
<keyword evidence="2" id="KW-1185">Reference proteome</keyword>